<evidence type="ECO:0000256" key="12">
    <source>
        <dbReference type="SAM" id="MobiDB-lite"/>
    </source>
</evidence>
<keyword evidence="15" id="KW-1185">Reference proteome</keyword>
<evidence type="ECO:0000256" key="3">
    <source>
        <dbReference type="ARBA" id="ARBA00022679"/>
    </source>
</evidence>
<dbReference type="AlphaFoldDB" id="A0A3A8JMR7"/>
<feature type="transmembrane region" description="Helical" evidence="13">
    <location>
        <begin position="53"/>
        <end position="73"/>
    </location>
</feature>
<feature type="transmembrane region" description="Helical" evidence="13">
    <location>
        <begin position="108"/>
        <end position="126"/>
    </location>
</feature>
<dbReference type="PANTHER" id="PTHR43867">
    <property type="entry name" value="CELLULOSE SYNTHASE CATALYTIC SUBUNIT A [UDP-FORMING]"/>
    <property type="match status" value="1"/>
</dbReference>
<comment type="catalytic activity">
    <reaction evidence="8">
        <text>a 1,2-diacyl-sn-glycerol + UDP-alpha-D-glucose = a 1,2-diacyl-3-O-(beta-D-glucopyranosyl)-sn-glycerol + UDP + H(+)</text>
        <dbReference type="Rhea" id="RHEA:17285"/>
        <dbReference type="ChEBI" id="CHEBI:15378"/>
        <dbReference type="ChEBI" id="CHEBI:17815"/>
        <dbReference type="ChEBI" id="CHEBI:58223"/>
        <dbReference type="ChEBI" id="CHEBI:58885"/>
        <dbReference type="ChEBI" id="CHEBI:75799"/>
        <dbReference type="EC" id="2.4.1.336"/>
    </reaction>
</comment>
<sequence>MTARRRTGMMDAWVGRLSEWGLGASLCFLGGVQVGLALLFFWNQRFGVEARRWSGGVLVGVYGLAALLTVLVMGTARGLGPVLLGSLLVAVPLCGVLKHDSVVRSLYFTQRLMWLGLSNLLLWWWFQEDFPASASFARTLLFIPWFVGLVLMCFQTVHGLLVGTADLQPLMRRRFLRPTAPLPPRREPPFPKVTVHVPCHAEPPDVVNATLDAIARLDYPNFDVIVVDNNTVDPTLWRPVEAHCARLGARFRFIHVEALPGAKGGALNLALRHTPKATEVVAVLDADFVCEPDFLSRLVGFLDDPAIDYVQTPHDYRDWEGKRFQQASCWEERQGNRLGLPGLSEWGLTLLIGTTCLIRRSALDAVGGWSETSLTEDSELSLRLNARGGQGLFIGRTFGRGLLPVTFREFQKQRFRWTAGPIQTFKLHWRGLLFGRYPRMLPRAKRAAVFQALGVVANTVMDALWVFSLAGLLWLAFTRQSIPLPRGLLFLLGLAIIDFGMLFLLRRQLLRCSVKDLLAAAVANASLEHTRRRAAAAALFSRDPLPWLRTDKFQASRKGWRAALSSARSELSWGGALLGLAGMLFHLSDLSRPDLFLLGALQFALEGLRFLCAPYLALRADAELREGTQAALSPTMAPERPAGAAPATVAACHTGAESSPGASRPR</sequence>
<feature type="transmembrane region" description="Helical" evidence="13">
    <location>
        <begin position="146"/>
        <end position="167"/>
    </location>
</feature>
<accession>A0A3A8JMR7</accession>
<keyword evidence="6 13" id="KW-1133">Transmembrane helix</keyword>
<evidence type="ECO:0000313" key="15">
    <source>
        <dbReference type="Proteomes" id="UP000268094"/>
    </source>
</evidence>
<feature type="transmembrane region" description="Helical" evidence="13">
    <location>
        <begin position="20"/>
        <end position="41"/>
    </location>
</feature>
<evidence type="ECO:0000256" key="8">
    <source>
        <dbReference type="ARBA" id="ARBA00053004"/>
    </source>
</evidence>
<dbReference type="Proteomes" id="UP000268094">
    <property type="component" value="Unassembled WGS sequence"/>
</dbReference>
<evidence type="ECO:0000256" key="6">
    <source>
        <dbReference type="ARBA" id="ARBA00022989"/>
    </source>
</evidence>
<keyword evidence="2" id="KW-0328">Glycosyltransferase</keyword>
<dbReference type="EC" id="2.4.1.336" evidence="9"/>
<evidence type="ECO:0000313" key="14">
    <source>
        <dbReference type="EMBL" id="RKG93090.1"/>
    </source>
</evidence>
<dbReference type="GO" id="GO:0005886">
    <property type="term" value="C:plasma membrane"/>
    <property type="evidence" value="ECO:0007669"/>
    <property type="project" value="TreeGrafter"/>
</dbReference>
<evidence type="ECO:0000256" key="9">
    <source>
        <dbReference type="ARBA" id="ARBA00066964"/>
    </source>
</evidence>
<comment type="caution">
    <text evidence="14">The sequence shown here is derived from an EMBL/GenBank/DDBJ whole genome shotgun (WGS) entry which is preliminary data.</text>
</comment>
<evidence type="ECO:0000256" key="5">
    <source>
        <dbReference type="ARBA" id="ARBA00022842"/>
    </source>
</evidence>
<name>A0A3A8JMR7_9BACT</name>
<evidence type="ECO:0000256" key="11">
    <source>
        <dbReference type="ARBA" id="ARBA00078564"/>
    </source>
</evidence>
<evidence type="ECO:0000256" key="13">
    <source>
        <dbReference type="SAM" id="Phobius"/>
    </source>
</evidence>
<keyword evidence="3 14" id="KW-0808">Transferase</keyword>
<evidence type="ECO:0000256" key="7">
    <source>
        <dbReference type="ARBA" id="ARBA00023136"/>
    </source>
</evidence>
<dbReference type="GO" id="GO:0016758">
    <property type="term" value="F:hexosyltransferase activity"/>
    <property type="evidence" value="ECO:0007669"/>
    <property type="project" value="TreeGrafter"/>
</dbReference>
<dbReference type="Pfam" id="PF13641">
    <property type="entry name" value="Glyco_tranf_2_3"/>
    <property type="match status" value="1"/>
</dbReference>
<dbReference type="SUPFAM" id="SSF53448">
    <property type="entry name" value="Nucleotide-diphospho-sugar transferases"/>
    <property type="match status" value="1"/>
</dbReference>
<keyword evidence="5" id="KW-0460">Magnesium</keyword>
<dbReference type="PANTHER" id="PTHR43867:SF4">
    <property type="entry name" value="BETA-(1-3)-GLUCOSYL TRANSFERASE"/>
    <property type="match status" value="1"/>
</dbReference>
<organism evidence="14 15">
    <name type="scientific">Corallococcus terminator</name>
    <dbReference type="NCBI Taxonomy" id="2316733"/>
    <lineage>
        <taxon>Bacteria</taxon>
        <taxon>Pseudomonadati</taxon>
        <taxon>Myxococcota</taxon>
        <taxon>Myxococcia</taxon>
        <taxon>Myxococcales</taxon>
        <taxon>Cystobacterineae</taxon>
        <taxon>Myxococcaceae</taxon>
        <taxon>Corallococcus</taxon>
    </lineage>
</organism>
<gene>
    <name evidence="14" type="ORF">D7V88_03900</name>
</gene>
<evidence type="ECO:0000256" key="4">
    <source>
        <dbReference type="ARBA" id="ARBA00022692"/>
    </source>
</evidence>
<keyword evidence="7 13" id="KW-0472">Membrane</keyword>
<keyword evidence="4 13" id="KW-0812">Transmembrane</keyword>
<dbReference type="InterPro" id="IPR029044">
    <property type="entry name" value="Nucleotide-diphossugar_trans"/>
</dbReference>
<reference evidence="15" key="1">
    <citation type="submission" date="2018-09" db="EMBL/GenBank/DDBJ databases">
        <authorList>
            <person name="Livingstone P.G."/>
            <person name="Whitworth D.E."/>
        </authorList>
    </citation>
    <scope>NUCLEOTIDE SEQUENCE [LARGE SCALE GENOMIC DNA]</scope>
    <source>
        <strain evidence="15">CA054A</strain>
    </source>
</reference>
<protein>
    <recommendedName>
        <fullName evidence="10">Beta-monoglucosyldiacylglycerol synthase</fullName>
        <ecNumber evidence="9">2.4.1.336</ecNumber>
    </recommendedName>
    <alternativeName>
        <fullName evidence="11">UDP-glucose:1,2-diacylglycerol 3-beta-D-glucosyltransferase</fullName>
    </alternativeName>
</protein>
<feature type="transmembrane region" description="Helical" evidence="13">
    <location>
        <begin position="79"/>
        <end position="96"/>
    </location>
</feature>
<dbReference type="EMBL" id="RAVZ01000014">
    <property type="protein sequence ID" value="RKG93090.1"/>
    <property type="molecule type" value="Genomic_DNA"/>
</dbReference>
<feature type="compositionally biased region" description="Low complexity" evidence="12">
    <location>
        <begin position="641"/>
        <end position="656"/>
    </location>
</feature>
<evidence type="ECO:0000256" key="1">
    <source>
        <dbReference type="ARBA" id="ARBA00004141"/>
    </source>
</evidence>
<evidence type="ECO:0000256" key="2">
    <source>
        <dbReference type="ARBA" id="ARBA00022676"/>
    </source>
</evidence>
<dbReference type="FunFam" id="3.90.550.10:FF:000164">
    <property type="entry name" value="Beta-(1-3)-glucosyl transferase"/>
    <property type="match status" value="1"/>
</dbReference>
<dbReference type="Gene3D" id="3.90.550.10">
    <property type="entry name" value="Spore Coat Polysaccharide Biosynthesis Protein SpsA, Chain A"/>
    <property type="match status" value="1"/>
</dbReference>
<proteinExistence type="predicted"/>
<dbReference type="InterPro" id="IPR050321">
    <property type="entry name" value="Glycosyltr_2/OpgH_subfam"/>
</dbReference>
<comment type="subcellular location">
    <subcellularLocation>
        <location evidence="1">Membrane</location>
        <topology evidence="1">Multi-pass membrane protein</topology>
    </subcellularLocation>
</comment>
<evidence type="ECO:0000256" key="10">
    <source>
        <dbReference type="ARBA" id="ARBA00068721"/>
    </source>
</evidence>
<feature type="transmembrane region" description="Helical" evidence="13">
    <location>
        <begin position="448"/>
        <end position="475"/>
    </location>
</feature>
<feature type="region of interest" description="Disordered" evidence="12">
    <location>
        <begin position="631"/>
        <end position="666"/>
    </location>
</feature>
<feature type="transmembrane region" description="Helical" evidence="13">
    <location>
        <begin position="487"/>
        <end position="505"/>
    </location>
</feature>